<dbReference type="GO" id="GO:0005634">
    <property type="term" value="C:nucleus"/>
    <property type="evidence" value="ECO:0007669"/>
    <property type="project" value="Ensembl"/>
</dbReference>
<keyword evidence="3 8" id="KW-0479">Metal-binding</keyword>
<dbReference type="OMA" id="WSTAVMG"/>
<comment type="similarity">
    <text evidence="8">Belongs to the COQ7 family.</text>
</comment>
<evidence type="ECO:0000256" key="1">
    <source>
        <dbReference type="ARBA" id="ARBA00004749"/>
    </source>
</evidence>
<keyword evidence="10" id="KW-1185">Reference proteome</keyword>
<proteinExistence type="inferred from homology"/>
<dbReference type="PANTHER" id="PTHR11237">
    <property type="entry name" value="COENZYME Q10 BIOSYNTHESIS PROTEIN 7"/>
    <property type="match status" value="1"/>
</dbReference>
<feature type="binding site" evidence="8">
    <location>
        <position position="222"/>
    </location>
    <ligand>
        <name>Fe cation</name>
        <dbReference type="ChEBI" id="CHEBI:24875"/>
        <label>1</label>
    </ligand>
</feature>
<evidence type="ECO:0000256" key="8">
    <source>
        <dbReference type="HAMAP-Rule" id="MF_03194"/>
    </source>
</evidence>
<evidence type="ECO:0000256" key="6">
    <source>
        <dbReference type="ARBA" id="ARBA00023033"/>
    </source>
</evidence>
<feature type="binding site" evidence="8">
    <location>
        <position position="104"/>
    </location>
    <ligand>
        <name>Fe cation</name>
        <dbReference type="ChEBI" id="CHEBI:24875"/>
        <label>1</label>
    </ligand>
</feature>
<comment type="catalytic activity">
    <reaction evidence="8">
        <text>a 5-methoxy-2-methyl-3-(all-trans-polyprenyl)benzene-1,4-diol + AH2 + O2 = a 3-demethylubiquinol + A + H2O</text>
        <dbReference type="Rhea" id="RHEA:50908"/>
        <dbReference type="Rhea" id="RHEA-COMP:10859"/>
        <dbReference type="Rhea" id="RHEA-COMP:10914"/>
        <dbReference type="ChEBI" id="CHEBI:13193"/>
        <dbReference type="ChEBI" id="CHEBI:15377"/>
        <dbReference type="ChEBI" id="CHEBI:15379"/>
        <dbReference type="ChEBI" id="CHEBI:17499"/>
        <dbReference type="ChEBI" id="CHEBI:84167"/>
        <dbReference type="ChEBI" id="CHEBI:84422"/>
        <dbReference type="EC" id="1.14.99.60"/>
    </reaction>
</comment>
<dbReference type="AlphaFoldDB" id="A0A670JZB6"/>
<dbReference type="GeneTree" id="ENSGT00390000014520"/>
<keyword evidence="4 8" id="KW-0560">Oxidoreductase</keyword>
<keyword evidence="5 8" id="KW-0408">Iron</keyword>
<dbReference type="HAMAP" id="MF_01658">
    <property type="entry name" value="COQ7"/>
    <property type="match status" value="1"/>
</dbReference>
<dbReference type="GO" id="GO:2000377">
    <property type="term" value="P:regulation of reactive oxygen species metabolic process"/>
    <property type="evidence" value="ECO:0007669"/>
    <property type="project" value="TreeGrafter"/>
</dbReference>
<comment type="pathway">
    <text evidence="1 8">Cofactor biosynthesis; ubiquinone biosynthesis.</text>
</comment>
<dbReference type="InterPro" id="IPR011566">
    <property type="entry name" value="Ubq_synth_Coq7"/>
</dbReference>
<dbReference type="EC" id="1.14.99.60" evidence="8"/>
<dbReference type="PANTHER" id="PTHR11237:SF4">
    <property type="entry name" value="5-DEMETHOXYUBIQUINONE HYDROXYLASE, MITOCHONDRIAL"/>
    <property type="match status" value="1"/>
</dbReference>
<feature type="binding site" evidence="8">
    <location>
        <position position="225"/>
    </location>
    <ligand>
        <name>Fe cation</name>
        <dbReference type="ChEBI" id="CHEBI:24875"/>
        <label>2</label>
    </ligand>
</feature>
<accession>A0A670JZB6</accession>
<keyword evidence="6 8" id="KW-0503">Monooxygenase</keyword>
<comment type="subunit">
    <text evidence="8">Component of a multi-subunit COQ enzyme complex, composed of at least COQ3, COQ4, COQ5, COQ6, COQ7 and COQ9. Interacts with ADCK4 and COQ6. Interacts with COQ9.</text>
</comment>
<reference evidence="9" key="3">
    <citation type="submission" date="2025-09" db="UniProtKB">
        <authorList>
            <consortium name="Ensembl"/>
        </authorList>
    </citation>
    <scope>IDENTIFICATION</scope>
</reference>
<dbReference type="GO" id="GO:0046872">
    <property type="term" value="F:metal ion binding"/>
    <property type="evidence" value="ECO:0007669"/>
    <property type="project" value="UniProtKB-KW"/>
</dbReference>
<dbReference type="Proteomes" id="UP000472272">
    <property type="component" value="Chromosome 14"/>
</dbReference>
<evidence type="ECO:0000313" key="10">
    <source>
        <dbReference type="Proteomes" id="UP000472272"/>
    </source>
</evidence>
<comment type="subcellular location">
    <subcellularLocation>
        <location evidence="8">Mitochondrion inner membrane</location>
        <topology evidence="8">Peripheral membrane protein</topology>
        <orientation evidence="8">Matrix side</orientation>
    </subcellularLocation>
</comment>
<keyword evidence="8" id="KW-0496">Mitochondrion</keyword>
<dbReference type="GO" id="GO:0008682">
    <property type="term" value="F:3-demethoxyubiquinol 3-hydroxylase activity"/>
    <property type="evidence" value="ECO:0007669"/>
    <property type="project" value="UniProtKB-EC"/>
</dbReference>
<reference evidence="9" key="2">
    <citation type="submission" date="2025-08" db="UniProtKB">
        <authorList>
            <consortium name="Ensembl"/>
        </authorList>
    </citation>
    <scope>IDENTIFICATION</scope>
</reference>
<dbReference type="InterPro" id="IPR009078">
    <property type="entry name" value="Ferritin-like_SF"/>
</dbReference>
<dbReference type="GO" id="GO:0008340">
    <property type="term" value="P:determination of adult lifespan"/>
    <property type="evidence" value="ECO:0007669"/>
    <property type="project" value="TreeGrafter"/>
</dbReference>
<feature type="binding site" evidence="8">
    <location>
        <position position="134"/>
    </location>
    <ligand>
        <name>Fe cation</name>
        <dbReference type="ChEBI" id="CHEBI:24875"/>
        <label>2</label>
    </ligand>
</feature>
<reference evidence="9 10" key="1">
    <citation type="journal article" date="2019" name="Proc. Natl. Acad. Sci. U.S.A.">
        <title>Regulatory changes in pterin and carotenoid genes underlie balanced color polymorphisms in the wall lizard.</title>
        <authorList>
            <person name="Andrade P."/>
            <person name="Pinho C."/>
            <person name="Perez I de Lanuza G."/>
            <person name="Afonso S."/>
            <person name="Brejcha J."/>
            <person name="Rubin C.J."/>
            <person name="Wallerman O."/>
            <person name="Pereira P."/>
            <person name="Sabatino S.J."/>
            <person name="Bellati A."/>
            <person name="Pellitteri-Rosa D."/>
            <person name="Bosakova Z."/>
            <person name="Bunikis I."/>
            <person name="Carretero M.A."/>
            <person name="Feiner N."/>
            <person name="Marsik P."/>
            <person name="Pauperio F."/>
            <person name="Salvi D."/>
            <person name="Soler L."/>
            <person name="While G.M."/>
            <person name="Uller T."/>
            <person name="Font E."/>
            <person name="Andersson L."/>
            <person name="Carneiro M."/>
        </authorList>
    </citation>
    <scope>NUCLEOTIDE SEQUENCE</scope>
</reference>
<evidence type="ECO:0000256" key="5">
    <source>
        <dbReference type="ARBA" id="ARBA00023004"/>
    </source>
</evidence>
<keyword evidence="8" id="KW-0999">Mitochondrion inner membrane</keyword>
<dbReference type="GO" id="GO:0006744">
    <property type="term" value="P:ubiquinone biosynthetic process"/>
    <property type="evidence" value="ECO:0007669"/>
    <property type="project" value="UniProtKB-UniRule"/>
</dbReference>
<protein>
    <recommendedName>
        <fullName evidence="8">5-demethoxyubiquinone hydroxylase, mitochondrial</fullName>
        <shortName evidence="8">DMQ hydroxylase</shortName>
        <ecNumber evidence="8">1.14.99.60</ecNumber>
    </recommendedName>
    <alternativeName>
        <fullName evidence="8">Timing protein clk-1 homolog</fullName>
    </alternativeName>
    <alternativeName>
        <fullName evidence="8">Ubiquinone biosynthesis monooxygenase COQ7</fullName>
    </alternativeName>
</protein>
<comment type="cofactor">
    <cofactor evidence="8">
        <name>Fe cation</name>
        <dbReference type="ChEBI" id="CHEBI:24875"/>
    </cofactor>
    <text evidence="8">Binds 2 iron ions per subunit.</text>
</comment>
<keyword evidence="2 8" id="KW-0831">Ubiquinone biosynthesis</keyword>
<evidence type="ECO:0000256" key="2">
    <source>
        <dbReference type="ARBA" id="ARBA00022688"/>
    </source>
</evidence>
<evidence type="ECO:0000313" key="9">
    <source>
        <dbReference type="Ensembl" id="ENSPMRP00000029926.1"/>
    </source>
</evidence>
<feature type="binding site" evidence="8">
    <location>
        <position position="134"/>
    </location>
    <ligand>
        <name>Fe cation</name>
        <dbReference type="ChEBI" id="CHEBI:24875"/>
        <label>1</label>
    </ligand>
</feature>
<dbReference type="SUPFAM" id="SSF47240">
    <property type="entry name" value="Ferritin-like"/>
    <property type="match status" value="1"/>
</dbReference>
<organism evidence="9 10">
    <name type="scientific">Podarcis muralis</name>
    <name type="common">Wall lizard</name>
    <name type="synonym">Lacerta muralis</name>
    <dbReference type="NCBI Taxonomy" id="64176"/>
    <lineage>
        <taxon>Eukaryota</taxon>
        <taxon>Metazoa</taxon>
        <taxon>Chordata</taxon>
        <taxon>Craniata</taxon>
        <taxon>Vertebrata</taxon>
        <taxon>Euteleostomi</taxon>
        <taxon>Lepidosauria</taxon>
        <taxon>Squamata</taxon>
        <taxon>Bifurcata</taxon>
        <taxon>Unidentata</taxon>
        <taxon>Episquamata</taxon>
        <taxon>Laterata</taxon>
        <taxon>Lacertibaenia</taxon>
        <taxon>Lacertidae</taxon>
        <taxon>Podarcis</taxon>
    </lineage>
</organism>
<dbReference type="UniPathway" id="UPA00232"/>
<evidence type="ECO:0000256" key="4">
    <source>
        <dbReference type="ARBA" id="ARBA00023002"/>
    </source>
</evidence>
<feature type="binding site" evidence="8">
    <location>
        <position position="222"/>
    </location>
    <ligand>
        <name>Fe cation</name>
        <dbReference type="ChEBI" id="CHEBI:24875"/>
        <label>2</label>
    </ligand>
</feature>
<dbReference type="Pfam" id="PF03232">
    <property type="entry name" value="COQ7"/>
    <property type="match status" value="1"/>
</dbReference>
<keyword evidence="7 8" id="KW-0472">Membrane</keyword>
<evidence type="ECO:0000256" key="3">
    <source>
        <dbReference type="ARBA" id="ARBA00022723"/>
    </source>
</evidence>
<evidence type="ECO:0000256" key="7">
    <source>
        <dbReference type="ARBA" id="ARBA00023136"/>
    </source>
</evidence>
<dbReference type="GO" id="GO:0010468">
    <property type="term" value="P:regulation of gene expression"/>
    <property type="evidence" value="ECO:0007669"/>
    <property type="project" value="TreeGrafter"/>
</dbReference>
<dbReference type="Ensembl" id="ENSPMRT00000031735.1">
    <property type="protein sequence ID" value="ENSPMRP00000029926.1"/>
    <property type="gene ID" value="ENSPMRG00000019348.1"/>
</dbReference>
<comment type="function">
    <text evidence="8">Catalyzes the hydroxylation of 2-polyprenyl-3-methyl-6-methoxy-1,4-benzoquinol (DMQH2) during ubiquinone biosynthesis. Has also a structural role in the COQ enzyme complex, stabilizing other COQ polypeptides. Involved in lifespan determination in a ubiquinone-independent manner.</text>
</comment>
<feature type="binding site" evidence="8">
    <location>
        <position position="186"/>
    </location>
    <ligand>
        <name>Fe cation</name>
        <dbReference type="ChEBI" id="CHEBI:24875"/>
        <label>2</label>
    </ligand>
</feature>
<dbReference type="CDD" id="cd01042">
    <property type="entry name" value="DMQH"/>
    <property type="match status" value="1"/>
</dbReference>
<dbReference type="GO" id="GO:0031314">
    <property type="term" value="C:extrinsic component of mitochondrial inner membrane"/>
    <property type="evidence" value="ECO:0007669"/>
    <property type="project" value="UniProtKB-UniRule"/>
</dbReference>
<sequence length="261" mass="29687">MLYNGWEREADIHLSRMGAVEQADGCDVIRPRQALVGGRMAAEVVGLQLRRAECWRSLCREGGRRRWHLPSLHSPYRCCSTGTTYENINRPVIDRIIRVDHAGEYGANRIYAGQMAVLGRTSVGPVIRKMWDQEKGHLKKFNELMVLYRVRPTILLPFWNIAGFMLGAGTALLGKEGAMACTVAVEESISHHYNNQIRTLVEEDPEKYRELLEVIKKFRDEEMEHHDIGLDHDAELAPAYSILKNAIQMGCKAAIFLSERI</sequence>
<gene>
    <name evidence="8 9" type="primary">COQ7</name>
</gene>
<dbReference type="GO" id="GO:0110142">
    <property type="term" value="C:ubiquinone biosynthesis complex"/>
    <property type="evidence" value="ECO:0007669"/>
    <property type="project" value="Ensembl"/>
</dbReference>
<feature type="binding site" evidence="8">
    <location>
        <position position="137"/>
    </location>
    <ligand>
        <name>Fe cation</name>
        <dbReference type="ChEBI" id="CHEBI:24875"/>
        <label>1</label>
    </ligand>
</feature>
<name>A0A670JZB6_PODMU</name>
<dbReference type="GO" id="GO:0160224">
    <property type="term" value="F:3-demethoxyubiquinone 3-hydroxylase (NADH) activity"/>
    <property type="evidence" value="ECO:0007669"/>
    <property type="project" value="Ensembl"/>
</dbReference>